<sequence>MTQQDPNPQPENALKKHFHRVGGRRAERASALMPGVLICVTIALATTFIADHYGGPVMLYALLFGMSLHFLSEEGRCLAGVEFASRTILRIGVALLGVRITIEQITELGIGPVITVVAGVTLTILTGVMVARLLGLPRDMGLLSGGSVAICGASAALALSAVMPRHENHERNTILTVVAVTALSTVAMVIYPLFVSVLGMSNDQAGIFLGGTIHDVAQVVGAGYIISQHTGDVSTFVKLLRVAMLVPAVMAFIFLYRRQRQAESEGEGARKVPMLPTFLVAFIVLVIINSFGVIPPVAVEGFTDLSRWCLVTAIAGLGIKTSFQKLAVVGWKPIILMVVETLFLLLLVLGFIFVGGVGS</sequence>
<name>A0A1M4TG21_9GAMM</name>
<feature type="transmembrane region" description="Helical" evidence="7">
    <location>
        <begin position="335"/>
        <end position="357"/>
    </location>
</feature>
<dbReference type="AlphaFoldDB" id="A0A1M4TG21"/>
<dbReference type="STRING" id="1121942.SAMN02745148_00438"/>
<evidence type="ECO:0000256" key="7">
    <source>
        <dbReference type="SAM" id="Phobius"/>
    </source>
</evidence>
<dbReference type="EMBL" id="FQUJ01000002">
    <property type="protein sequence ID" value="SHE43413.1"/>
    <property type="molecule type" value="Genomic_DNA"/>
</dbReference>
<evidence type="ECO:0000256" key="1">
    <source>
        <dbReference type="ARBA" id="ARBA00004651"/>
    </source>
</evidence>
<feature type="transmembrane region" description="Helical" evidence="7">
    <location>
        <begin position="55"/>
        <end position="71"/>
    </location>
</feature>
<keyword evidence="6 7" id="KW-0472">Membrane</keyword>
<dbReference type="GO" id="GO:0005886">
    <property type="term" value="C:plasma membrane"/>
    <property type="evidence" value="ECO:0007669"/>
    <property type="project" value="UniProtKB-SubCell"/>
</dbReference>
<reference evidence="8 9" key="1">
    <citation type="submission" date="2016-11" db="EMBL/GenBank/DDBJ databases">
        <authorList>
            <person name="Jaros S."/>
            <person name="Januszkiewicz K."/>
            <person name="Wedrychowicz H."/>
        </authorList>
    </citation>
    <scope>NUCLEOTIDE SEQUENCE [LARGE SCALE GENOMIC DNA]</scope>
    <source>
        <strain evidence="8 9">DSM 19980</strain>
    </source>
</reference>
<evidence type="ECO:0000313" key="8">
    <source>
        <dbReference type="EMBL" id="SHE43413.1"/>
    </source>
</evidence>
<proteinExistence type="inferred from homology"/>
<protein>
    <submittedName>
        <fullName evidence="8">Conserved hypothetical integral membrane protein</fullName>
    </submittedName>
</protein>
<keyword evidence="9" id="KW-1185">Reference proteome</keyword>
<gene>
    <name evidence="8" type="ORF">SAMN02745148_00438</name>
</gene>
<feature type="transmembrane region" description="Helical" evidence="7">
    <location>
        <begin position="29"/>
        <end position="49"/>
    </location>
</feature>
<feature type="transmembrane region" description="Helical" evidence="7">
    <location>
        <begin position="142"/>
        <end position="162"/>
    </location>
</feature>
<keyword evidence="3" id="KW-1003">Cell membrane</keyword>
<evidence type="ECO:0000256" key="2">
    <source>
        <dbReference type="ARBA" id="ARBA00007977"/>
    </source>
</evidence>
<comment type="similarity">
    <text evidence="2">Belongs to the UPF0324 family.</text>
</comment>
<evidence type="ECO:0000256" key="5">
    <source>
        <dbReference type="ARBA" id="ARBA00022989"/>
    </source>
</evidence>
<organism evidence="8 9">
    <name type="scientific">Modicisalibacter ilicicola DSM 19980</name>
    <dbReference type="NCBI Taxonomy" id="1121942"/>
    <lineage>
        <taxon>Bacteria</taxon>
        <taxon>Pseudomonadati</taxon>
        <taxon>Pseudomonadota</taxon>
        <taxon>Gammaproteobacteria</taxon>
        <taxon>Oceanospirillales</taxon>
        <taxon>Halomonadaceae</taxon>
        <taxon>Modicisalibacter</taxon>
    </lineage>
</organism>
<dbReference type="InterPro" id="IPR018383">
    <property type="entry name" value="UPF0324_pro"/>
</dbReference>
<dbReference type="PANTHER" id="PTHR30106">
    <property type="entry name" value="INNER MEMBRANE PROTEIN YEIH-RELATED"/>
    <property type="match status" value="1"/>
</dbReference>
<comment type="subcellular location">
    <subcellularLocation>
        <location evidence="1">Cell membrane</location>
        <topology evidence="1">Multi-pass membrane protein</topology>
    </subcellularLocation>
</comment>
<dbReference type="PANTHER" id="PTHR30106:SF2">
    <property type="entry name" value="UPF0324 INNER MEMBRANE PROTEIN YEIH"/>
    <property type="match status" value="1"/>
</dbReference>
<dbReference type="Pfam" id="PF03601">
    <property type="entry name" value="Cons_hypoth698"/>
    <property type="match status" value="1"/>
</dbReference>
<evidence type="ECO:0000256" key="4">
    <source>
        <dbReference type="ARBA" id="ARBA00022692"/>
    </source>
</evidence>
<evidence type="ECO:0000256" key="3">
    <source>
        <dbReference type="ARBA" id="ARBA00022475"/>
    </source>
</evidence>
<feature type="transmembrane region" description="Helical" evidence="7">
    <location>
        <begin position="108"/>
        <end position="130"/>
    </location>
</feature>
<evidence type="ECO:0000313" key="9">
    <source>
        <dbReference type="Proteomes" id="UP000184346"/>
    </source>
</evidence>
<keyword evidence="4 7" id="KW-0812">Transmembrane</keyword>
<feature type="transmembrane region" description="Helical" evidence="7">
    <location>
        <begin position="277"/>
        <end position="299"/>
    </location>
</feature>
<keyword evidence="5 7" id="KW-1133">Transmembrane helix</keyword>
<dbReference type="OrthoDB" id="9805703at2"/>
<evidence type="ECO:0000256" key="6">
    <source>
        <dbReference type="ARBA" id="ARBA00023136"/>
    </source>
</evidence>
<feature type="transmembrane region" description="Helical" evidence="7">
    <location>
        <begin position="174"/>
        <end position="194"/>
    </location>
</feature>
<accession>A0A1M4TG21</accession>
<feature type="transmembrane region" description="Helical" evidence="7">
    <location>
        <begin position="239"/>
        <end position="256"/>
    </location>
</feature>
<dbReference type="Proteomes" id="UP000184346">
    <property type="component" value="Unassembled WGS sequence"/>
</dbReference>
<dbReference type="RefSeq" id="WP_072819263.1">
    <property type="nucleotide sequence ID" value="NZ_FQUJ01000002.1"/>
</dbReference>